<name>A0A4C2ECD6_9EURY</name>
<dbReference type="Proteomes" id="UP000304382">
    <property type="component" value="Unassembled WGS sequence"/>
</dbReference>
<comment type="caution">
    <text evidence="1">The sequence shown here is derived from an EMBL/GenBank/DDBJ whole genome shotgun (WGS) entry which is preliminary data.</text>
</comment>
<evidence type="ECO:0000313" key="2">
    <source>
        <dbReference type="Proteomes" id="UP000304382"/>
    </source>
</evidence>
<proteinExistence type="predicted"/>
<keyword evidence="2" id="KW-1185">Reference proteome</keyword>
<protein>
    <submittedName>
        <fullName evidence="1">Uncharacterized protein</fullName>
    </submittedName>
</protein>
<accession>A0A4C2ECD6</accession>
<organism evidence="1 2">
    <name type="scientific">Haloarcula mannanilytica</name>
    <dbReference type="NCBI Taxonomy" id="2509225"/>
    <lineage>
        <taxon>Archaea</taxon>
        <taxon>Methanobacteriati</taxon>
        <taxon>Methanobacteriota</taxon>
        <taxon>Stenosarchaea group</taxon>
        <taxon>Halobacteria</taxon>
        <taxon>Halobacteriales</taxon>
        <taxon>Haloarculaceae</taxon>
        <taxon>Haloarcula</taxon>
    </lineage>
</organism>
<dbReference type="EMBL" id="BIXZ01000001">
    <property type="protein sequence ID" value="GCF12181.1"/>
    <property type="molecule type" value="Genomic_DNA"/>
</dbReference>
<sequence>MYGSWATTAATPTRVRASGTARIELGPERYSGLVRSTAVATGTDGFILTQTERETDNARS</sequence>
<dbReference type="AlphaFoldDB" id="A0A4C2ECD6"/>
<gene>
    <name evidence="1" type="ORF">Harman_01160</name>
</gene>
<evidence type="ECO:0000313" key="1">
    <source>
        <dbReference type="EMBL" id="GCF12181.1"/>
    </source>
</evidence>
<reference evidence="1 2" key="1">
    <citation type="submission" date="2019-02" db="EMBL/GenBank/DDBJ databases">
        <title>Haloarcula mannanilyticum sp. nov., a mannan degrading haloarchaeon isolated from commercial salt.</title>
        <authorList>
            <person name="Enomoto S."/>
            <person name="Shimane Y."/>
            <person name="Kamekura M."/>
            <person name="Ito T."/>
            <person name="Moriya O."/>
            <person name="Ihara K."/>
            <person name="Takahashi-Ando N."/>
            <person name="Fukushima Y."/>
            <person name="Yoshida Y."/>
            <person name="Usama R."/>
            <person name="Takai K."/>
            <person name="Minegishi H."/>
        </authorList>
    </citation>
    <scope>NUCLEOTIDE SEQUENCE [LARGE SCALE GENOMIC DNA]</scope>
    <source>
        <strain evidence="1 2">MD130-1</strain>
    </source>
</reference>